<evidence type="ECO:0000256" key="6">
    <source>
        <dbReference type="ARBA" id="ARBA00022722"/>
    </source>
</evidence>
<dbReference type="Gene3D" id="3.60.15.10">
    <property type="entry name" value="Ribonuclease Z/Hydroxyacylglutathione hydrolase-like"/>
    <property type="match status" value="2"/>
</dbReference>
<keyword evidence="5" id="KW-0819">tRNA processing</keyword>
<dbReference type="InterPro" id="IPR027794">
    <property type="entry name" value="tRNase_Z_dom"/>
</dbReference>
<feature type="compositionally biased region" description="Basic and acidic residues" evidence="11">
    <location>
        <begin position="219"/>
        <end position="229"/>
    </location>
</feature>
<dbReference type="eggNOG" id="KOG0725">
    <property type="taxonomic scope" value="Eukaryota"/>
</dbReference>
<dbReference type="InterPro" id="IPR036866">
    <property type="entry name" value="RibonucZ/Hydroxyglut_hydro"/>
</dbReference>
<dbReference type="Gene3D" id="3.40.50.720">
    <property type="entry name" value="NAD(P)-binding Rossmann-like Domain"/>
    <property type="match status" value="1"/>
</dbReference>
<evidence type="ECO:0000313" key="14">
    <source>
        <dbReference type="Proteomes" id="UP000001055"/>
    </source>
</evidence>
<evidence type="ECO:0000256" key="3">
    <source>
        <dbReference type="ARBA" id="ARBA00007823"/>
    </source>
</evidence>
<feature type="compositionally biased region" description="Basic residues" evidence="11">
    <location>
        <begin position="1316"/>
        <end position="1327"/>
    </location>
</feature>
<organism evidence="13 14">
    <name type="scientific">Phaeosphaeria nodorum (strain SN15 / ATCC MYA-4574 / FGSC 10173)</name>
    <name type="common">Glume blotch fungus</name>
    <name type="synonym">Parastagonospora nodorum</name>
    <dbReference type="NCBI Taxonomy" id="321614"/>
    <lineage>
        <taxon>Eukaryota</taxon>
        <taxon>Fungi</taxon>
        <taxon>Dikarya</taxon>
        <taxon>Ascomycota</taxon>
        <taxon>Pezizomycotina</taxon>
        <taxon>Dothideomycetes</taxon>
        <taxon>Pleosporomycetidae</taxon>
        <taxon>Pleosporales</taxon>
        <taxon>Pleosporineae</taxon>
        <taxon>Phaeosphaeriaceae</taxon>
        <taxon>Parastagonospora</taxon>
    </lineage>
</organism>
<evidence type="ECO:0000256" key="1">
    <source>
        <dbReference type="ARBA" id="ARBA00000402"/>
    </source>
</evidence>
<keyword evidence="8" id="KW-0255">Endonuclease</keyword>
<dbReference type="Pfam" id="PF13691">
    <property type="entry name" value="Lactamase_B_4"/>
    <property type="match status" value="1"/>
</dbReference>
<feature type="compositionally biased region" description="Acidic residues" evidence="11">
    <location>
        <begin position="1179"/>
        <end position="1188"/>
    </location>
</feature>
<name>Q0V0Z8_PHANO</name>
<dbReference type="KEGG" id="pno:SNOG_02316"/>
<evidence type="ECO:0000256" key="7">
    <source>
        <dbReference type="ARBA" id="ARBA00022723"/>
    </source>
</evidence>
<dbReference type="SUPFAM" id="SSF56281">
    <property type="entry name" value="Metallo-hydrolase/oxidoreductase"/>
    <property type="match status" value="2"/>
</dbReference>
<feature type="region of interest" description="Disordered" evidence="11">
    <location>
        <begin position="1168"/>
        <end position="1188"/>
    </location>
</feature>
<feature type="domain" description="tRNase Z endonuclease" evidence="12">
    <location>
        <begin position="326"/>
        <end position="387"/>
    </location>
</feature>
<feature type="compositionally biased region" description="Basic and acidic residues" evidence="11">
    <location>
        <begin position="236"/>
        <end position="249"/>
    </location>
</feature>
<dbReference type="GO" id="GO:0042781">
    <property type="term" value="F:3'-tRNA processing endoribonuclease activity"/>
    <property type="evidence" value="ECO:0000318"/>
    <property type="project" value="GO_Central"/>
</dbReference>
<dbReference type="InterPro" id="IPR002347">
    <property type="entry name" value="SDR_fam"/>
</dbReference>
<dbReference type="Proteomes" id="UP000001055">
    <property type="component" value="Unassembled WGS sequence"/>
</dbReference>
<protein>
    <recommendedName>
        <fullName evidence="4">ribonuclease Z</fullName>
        <ecNumber evidence="4">3.1.26.11</ecNumber>
    </recommendedName>
</protein>
<dbReference type="GO" id="GO:0046872">
    <property type="term" value="F:metal ion binding"/>
    <property type="evidence" value="ECO:0007669"/>
    <property type="project" value="UniProtKB-KW"/>
</dbReference>
<evidence type="ECO:0000256" key="11">
    <source>
        <dbReference type="SAM" id="MobiDB-lite"/>
    </source>
</evidence>
<dbReference type="CDD" id="cd07718">
    <property type="entry name" value="RNaseZ_ELAC1_ELAC2-C-term-like_MBL-fold"/>
    <property type="match status" value="1"/>
</dbReference>
<dbReference type="CDD" id="cd05233">
    <property type="entry name" value="SDR_c"/>
    <property type="match status" value="1"/>
</dbReference>
<dbReference type="EMBL" id="CH445327">
    <property type="protein sequence ID" value="EAT90528.2"/>
    <property type="molecule type" value="Genomic_DNA"/>
</dbReference>
<comment type="cofactor">
    <cofactor evidence="2">
        <name>Zn(2+)</name>
        <dbReference type="ChEBI" id="CHEBI:29105"/>
    </cofactor>
</comment>
<evidence type="ECO:0000256" key="10">
    <source>
        <dbReference type="ARBA" id="ARBA00022833"/>
    </source>
</evidence>
<dbReference type="EC" id="3.1.26.11" evidence="4"/>
<dbReference type="STRING" id="321614.Q0V0Z8"/>
<keyword evidence="6" id="KW-0540">Nuclease</keyword>
<dbReference type="Pfam" id="PF13561">
    <property type="entry name" value="adh_short_C2"/>
    <property type="match status" value="1"/>
</dbReference>
<dbReference type="RefSeq" id="XP_001792926.1">
    <property type="nucleotide sequence ID" value="XM_001792874.1"/>
</dbReference>
<evidence type="ECO:0000313" key="13">
    <source>
        <dbReference type="EMBL" id="EAT90528.2"/>
    </source>
</evidence>
<dbReference type="FunCoup" id="Q0V0Z8">
    <property type="interactions" value="1121"/>
</dbReference>
<feature type="region of interest" description="Disordered" evidence="11">
    <location>
        <begin position="1281"/>
        <end position="1327"/>
    </location>
</feature>
<proteinExistence type="inferred from homology"/>
<dbReference type="PRINTS" id="PR00081">
    <property type="entry name" value="GDHRDH"/>
</dbReference>
<dbReference type="eggNOG" id="KOG2121">
    <property type="taxonomic scope" value="Eukaryota"/>
</dbReference>
<dbReference type="InterPro" id="IPR047151">
    <property type="entry name" value="RNZ2-like"/>
</dbReference>
<dbReference type="VEuPathDB" id="FungiDB:JI435_301530"/>
<evidence type="ECO:0000256" key="9">
    <source>
        <dbReference type="ARBA" id="ARBA00022801"/>
    </source>
</evidence>
<reference evidence="14" key="1">
    <citation type="journal article" date="2007" name="Plant Cell">
        <title>Dothideomycete-plant interactions illuminated by genome sequencing and EST analysis of the wheat pathogen Stagonospora nodorum.</title>
        <authorList>
            <person name="Hane J.K."/>
            <person name="Lowe R.G."/>
            <person name="Solomon P.S."/>
            <person name="Tan K.C."/>
            <person name="Schoch C.L."/>
            <person name="Spatafora J.W."/>
            <person name="Crous P.W."/>
            <person name="Kodira C."/>
            <person name="Birren B.W."/>
            <person name="Galagan J.E."/>
            <person name="Torriani S.F."/>
            <person name="McDonald B.A."/>
            <person name="Oliver R.P."/>
        </authorList>
    </citation>
    <scope>NUCLEOTIDE SEQUENCE [LARGE SCALE GENOMIC DNA]</scope>
    <source>
        <strain evidence="14">SN15 / ATCC MYA-4574 / FGSC 10173</strain>
    </source>
</reference>
<keyword evidence="10" id="KW-0862">Zinc</keyword>
<dbReference type="PANTHER" id="PTHR12553:SF49">
    <property type="entry name" value="ZINC PHOSPHODIESTERASE ELAC PROTEIN 2"/>
    <property type="match status" value="1"/>
</dbReference>
<comment type="catalytic activity">
    <reaction evidence="1">
        <text>Endonucleolytic cleavage of RNA, removing extra 3' nucleotides from tRNA precursor, generating 3' termini of tRNAs. A 3'-hydroxy group is left at the tRNA terminus and a 5'-phosphoryl group is left at the trailer molecule.</text>
        <dbReference type="EC" id="3.1.26.11"/>
    </reaction>
</comment>
<dbReference type="GeneID" id="5969776"/>
<evidence type="ECO:0000259" key="12">
    <source>
        <dbReference type="Pfam" id="PF13691"/>
    </source>
</evidence>
<evidence type="ECO:0000256" key="2">
    <source>
        <dbReference type="ARBA" id="ARBA00001947"/>
    </source>
</evidence>
<accession>Q0V0Z8</accession>
<evidence type="ECO:0000256" key="5">
    <source>
        <dbReference type="ARBA" id="ARBA00022694"/>
    </source>
</evidence>
<feature type="region of interest" description="Disordered" evidence="11">
    <location>
        <begin position="219"/>
        <end position="249"/>
    </location>
</feature>
<dbReference type="InterPro" id="IPR036291">
    <property type="entry name" value="NAD(P)-bd_dom_sf"/>
</dbReference>
<comment type="similarity">
    <text evidence="3">Belongs to the RNase Z family.</text>
</comment>
<evidence type="ECO:0000256" key="8">
    <source>
        <dbReference type="ARBA" id="ARBA00022759"/>
    </source>
</evidence>
<dbReference type="SUPFAM" id="SSF51735">
    <property type="entry name" value="NAD(P)-binding Rossmann-fold domains"/>
    <property type="match status" value="1"/>
</dbReference>
<dbReference type="VEuPathDB" id="FungiDB:JI435_023160"/>
<gene>
    <name evidence="13" type="ORF">SNOG_02316</name>
</gene>
<dbReference type="HOGENOM" id="CLU_006220_0_0_1"/>
<keyword evidence="7" id="KW-0479">Metal-binding</keyword>
<dbReference type="GO" id="GO:0005739">
    <property type="term" value="C:mitochondrion"/>
    <property type="evidence" value="ECO:0000318"/>
    <property type="project" value="GO_Central"/>
</dbReference>
<evidence type="ECO:0000256" key="4">
    <source>
        <dbReference type="ARBA" id="ARBA00012477"/>
    </source>
</evidence>
<dbReference type="PANTHER" id="PTHR12553">
    <property type="entry name" value="ZINC PHOSPHODIESTERASE ELAC PROTEIN 2"/>
    <property type="match status" value="1"/>
</dbReference>
<dbReference type="GO" id="GO:1990180">
    <property type="term" value="P:mitochondrial tRNA 3'-end processing"/>
    <property type="evidence" value="ECO:0000318"/>
    <property type="project" value="GO_Central"/>
</dbReference>
<dbReference type="InParanoid" id="Q0V0Z8"/>
<sequence>MAPINVETAARNIIVSGGARGIGRALSRMFLEAGHKVYIFDIDDEELQHTTKVHLKKYYDEKKLDSATCDLRDVKDIRAKVKDAAKFFDNNVDVLINNGGIASPQWKDGKTMEDESTFEEWQAYIDTNLTGPFAMSQACIPFMKSRQADATSGAQKIYGSGPCIIHIGSFRAHQSDPNQEGYASSKAGQLGLMHSMAISLGPLGIRVNLIAPGRIKVAHESKEGDEKGTDWAGQVSEKDVDDHPTNRAGRPKDIADAALYLIDAGFITAVEVGPFVFHSANRPTHDWVPLLEPLHNRTEAEQGPRIEVVEKIVRDDRTNMSSSIEILTTPTSDTPGTTLVLRTATKHYVFGSQAEGTQRALVQQGARLLKAQDFFLTGKAEWKNTGGFMGMMLTLADASSSSYEQAMLMVQQARDKGRTASEPAKHSFNIYGPPNLKHTMGTCRRFIFRKGLPIHVTEYADRPVARDENGGIPPTWQDANIQVWALPVSPVRQQQDPEAEAELEALRQDFDARLNTFEDHKAPPNESKEDRDARYDRIRSATLKFMFDSNWSFDTLVERHIAEVQMPAAIFVRNPDTHGYEPYQGPRPGGSEPLPDITVWTRTPWPGATIMAIPPTRPLPECLSYIVRTFPSRGTFDVARAKALGVKPGPDFGKLTSGKSVQNEKGDWIEPSQVLGADRPGQGIAILEVPSLEYLEAVVQREELNNSQVMAGIGAIIWVLGPDISGHPILSEFMDKLSDVQHIISSPDVSPNRIAHDSVACQATRLGQVDPARYSVPIHDNFTVPQEGLFSNSQRHISPMPKESIRADRGLSFTLMPKFATKEETKTQMFNSNVVKHETDAEVLRLAAEAQQAVKDDQINQDAWKQLLARPDTEVITLGTGSALPSKYRNVSATLVRVPGVGNYLLDCGENTLGQLSRVFPPEELRDIIKNLRLIWISHLHADHHLGTTGVIRAWYHLVHGGVPNKEKLDAATVLNNSSQYGLSVISHTGMLQWLYEYSSVEDFGYSRILPLEVSPNETGRGSLLNILNSFNAEQNYDTTIKRNQYPQLFGFEDIQTAKVVHCHGAMAVCITFPRSPEDPHNLKPLKVSYSGDCRPCRHFARVGRDTTVLIHEATFDDELLGDARAKKHSTTSEALDIGSQMNAKAVVLTHFSQRYQKIPVLETVTEGEQEGPLLDPENTAEEADNENDIEADPTLENTDNMDIHSTTQLSSTTAPKVATLERHASSTVPELGRVIKVRNPEMKVAIAFDYMRVKIGDIVQLEKFNEALSELLVKEEEVEAIGAEDGKINSNGKKTSGDEGGGGGKKQKQGQGTPKVRKMKSSQRNN</sequence>
<keyword evidence="9" id="KW-0378">Hydrolase</keyword>